<dbReference type="SUPFAM" id="SSF56059">
    <property type="entry name" value="Glutathione synthetase ATP-binding domain-like"/>
    <property type="match status" value="1"/>
</dbReference>
<evidence type="ECO:0000256" key="3">
    <source>
        <dbReference type="ARBA" id="ARBA00022840"/>
    </source>
</evidence>
<dbReference type="InterPro" id="IPR003806">
    <property type="entry name" value="ATP-grasp_PylC-type"/>
</dbReference>
<evidence type="ECO:0000256" key="2">
    <source>
        <dbReference type="ARBA" id="ARBA00022741"/>
    </source>
</evidence>
<name>A0ABR9BL11_9GAMM</name>
<reference evidence="6 7" key="1">
    <citation type="submission" date="2020-09" db="EMBL/GenBank/DDBJ databases">
        <title>Photobacterium sp. CAU 1568 isolated from sand of Sido Beach.</title>
        <authorList>
            <person name="Kim W."/>
        </authorList>
    </citation>
    <scope>NUCLEOTIDE SEQUENCE [LARGE SCALE GENOMIC DNA]</scope>
    <source>
        <strain evidence="6 7">CAU 1568</strain>
    </source>
</reference>
<comment type="caution">
    <text evidence="6">The sequence shown here is derived from an EMBL/GenBank/DDBJ whole genome shotgun (WGS) entry which is preliminary data.</text>
</comment>
<feature type="domain" description="ATP-grasp" evidence="5">
    <location>
        <begin position="108"/>
        <end position="309"/>
    </location>
</feature>
<evidence type="ECO:0000313" key="7">
    <source>
        <dbReference type="Proteomes" id="UP000649768"/>
    </source>
</evidence>
<dbReference type="Pfam" id="PF02655">
    <property type="entry name" value="ATP-grasp_3"/>
    <property type="match status" value="1"/>
</dbReference>
<dbReference type="PANTHER" id="PTHR43585:SF2">
    <property type="entry name" value="ATP-GRASP ENZYME FSQD"/>
    <property type="match status" value="1"/>
</dbReference>
<gene>
    <name evidence="6" type="ORF">IFO68_09295</name>
</gene>
<evidence type="ECO:0000256" key="4">
    <source>
        <dbReference type="PROSITE-ProRule" id="PRU00409"/>
    </source>
</evidence>
<evidence type="ECO:0000313" key="6">
    <source>
        <dbReference type="EMBL" id="MBD8512884.1"/>
    </source>
</evidence>
<sequence length="412" mass="45662">MRSKVLIVNPASSGKMIRPKLQANNIQCDVYFDSEHDPKGMLDTINIENYDNNVSHLEIDALQNEKYDAVIAGSELGVELADKLASELGLPGNSPLTTGLRRNKNEMQDALKKHGLAYIQTFLVDMDGKGLNELHEIKCKKYIIKPVNSAGSENVYFCNSRDDVINKISSLPWGKINSTGKINDQFLVQEFIEGEEYVLDLIVNGDQITLVAICKYVKGQSGNNPFVYNRLELLDPYDAGLAPIREYAVAATRALDIRYGLVHMELMLSPAKGPVMIEAATRIHGGVAPSLFESCYSPSLLDTIASLVSEHRVPELDSKLVKQGRVYFHVNKHAAKFSGVDTISDSKLKRIPSLIDYFVTVKEGQVLPATEDLFTCPCLVWLANDNAFDLESDIKEVEHVLNGVFNKELVSA</sequence>
<accession>A0ABR9BL11</accession>
<evidence type="ECO:0000256" key="1">
    <source>
        <dbReference type="ARBA" id="ARBA00022598"/>
    </source>
</evidence>
<dbReference type="EMBL" id="JACYTP010000004">
    <property type="protein sequence ID" value="MBD8512884.1"/>
    <property type="molecule type" value="Genomic_DNA"/>
</dbReference>
<dbReference type="RefSeq" id="WP_192015638.1">
    <property type="nucleotide sequence ID" value="NZ_JACYTP010000004.1"/>
</dbReference>
<dbReference type="Gene3D" id="3.30.470.20">
    <property type="entry name" value="ATP-grasp fold, B domain"/>
    <property type="match status" value="1"/>
</dbReference>
<organism evidence="6 7">
    <name type="scientific">Photobacterium arenosum</name>
    <dbReference type="NCBI Taxonomy" id="2774143"/>
    <lineage>
        <taxon>Bacteria</taxon>
        <taxon>Pseudomonadati</taxon>
        <taxon>Pseudomonadota</taxon>
        <taxon>Gammaproteobacteria</taxon>
        <taxon>Vibrionales</taxon>
        <taxon>Vibrionaceae</taxon>
        <taxon>Photobacterium</taxon>
    </lineage>
</organism>
<proteinExistence type="predicted"/>
<dbReference type="PROSITE" id="PS50975">
    <property type="entry name" value="ATP_GRASP"/>
    <property type="match status" value="1"/>
</dbReference>
<dbReference type="Proteomes" id="UP000649768">
    <property type="component" value="Unassembled WGS sequence"/>
</dbReference>
<protein>
    <submittedName>
        <fullName evidence="6">ATP-grasp domain-containing protein</fullName>
    </submittedName>
</protein>
<dbReference type="PANTHER" id="PTHR43585">
    <property type="entry name" value="FUMIPYRROLE BIOSYNTHESIS PROTEIN C"/>
    <property type="match status" value="1"/>
</dbReference>
<keyword evidence="1" id="KW-0436">Ligase</keyword>
<keyword evidence="3 4" id="KW-0067">ATP-binding</keyword>
<dbReference type="InterPro" id="IPR011761">
    <property type="entry name" value="ATP-grasp"/>
</dbReference>
<dbReference type="InterPro" id="IPR052032">
    <property type="entry name" value="ATP-dep_AA_Ligase"/>
</dbReference>
<evidence type="ECO:0000259" key="5">
    <source>
        <dbReference type="PROSITE" id="PS50975"/>
    </source>
</evidence>
<keyword evidence="2 4" id="KW-0547">Nucleotide-binding</keyword>
<keyword evidence="7" id="KW-1185">Reference proteome</keyword>